<dbReference type="Pfam" id="PF00561">
    <property type="entry name" value="Abhydrolase_1"/>
    <property type="match status" value="1"/>
</dbReference>
<dbReference type="InterPro" id="IPR029058">
    <property type="entry name" value="AB_hydrolase_fold"/>
</dbReference>
<evidence type="ECO:0000313" key="3">
    <source>
        <dbReference type="Proteomes" id="UP000094801"/>
    </source>
</evidence>
<name>A0A1E4T238_9ASCO</name>
<dbReference type="STRING" id="983967.A0A1E4T238"/>
<dbReference type="GO" id="GO:0006654">
    <property type="term" value="P:phosphatidic acid biosynthetic process"/>
    <property type="evidence" value="ECO:0007669"/>
    <property type="project" value="TreeGrafter"/>
</dbReference>
<evidence type="ECO:0000313" key="2">
    <source>
        <dbReference type="EMBL" id="ODV85791.1"/>
    </source>
</evidence>
<dbReference type="GO" id="GO:0042171">
    <property type="term" value="F:lysophosphatidic acid acyltransferase activity"/>
    <property type="evidence" value="ECO:0007669"/>
    <property type="project" value="TreeGrafter"/>
</dbReference>
<feature type="domain" description="AB hydrolase-1" evidence="1">
    <location>
        <begin position="90"/>
        <end position="434"/>
    </location>
</feature>
<dbReference type="PANTHER" id="PTHR42886">
    <property type="entry name" value="RE40534P-RELATED"/>
    <property type="match status" value="1"/>
</dbReference>
<gene>
    <name evidence="2" type="ORF">CANARDRAFT_7161</name>
</gene>
<dbReference type="InterPro" id="IPR000073">
    <property type="entry name" value="AB_hydrolase_1"/>
</dbReference>
<dbReference type="GO" id="GO:0055088">
    <property type="term" value="P:lipid homeostasis"/>
    <property type="evidence" value="ECO:0007669"/>
    <property type="project" value="TreeGrafter"/>
</dbReference>
<sequence length="447" mass="50849">MTTTEVQETPKEKKADELVYSYLDSFKLYFSFKPIKFYEDKLLSYLPFYPEPTSNRRSETVETVIDAEGNFIHEFYVENTDPPVGDPIEVVLVHGYGAALGFFYKNMEGLSSIPGTKIHAIDMLGFGLSSRPPFPNLKEANKESVYESEAFFIDSLESWRKARGLKKFILMGHSLGGYLSCAYYLKYGDGVVEKLIMVSPVGIERNDVSLSNEANADGHERTLEEDTEIAQTEGVDLTREIDGDNGQDAQEFKESTSDHPVVDDSISITSDAETDEYLDSMVQVRSAPKLSKFFVRLWESHCSPFQILRVMGPISSKYISRWTFSRFGEIDNPEELLDISNYTSKILLGKGSGEYALTRILAPGALARLPMLDRIPKNIKVKSLWMYGDVDWMSKEAGYQMVKEINQYNKDDDTTRAKFRIIKHAGHHLYIDNAESFENQVLKFFRP</sequence>
<dbReference type="PANTHER" id="PTHR42886:SF23">
    <property type="entry name" value="1-ACYLGLYCEROL-3-PHOSPHATE O-ACYLTRANSFERASE ICT1-RELATED"/>
    <property type="match status" value="1"/>
</dbReference>
<accession>A0A1E4T238</accession>
<dbReference type="GO" id="GO:0035965">
    <property type="term" value="P:cardiolipin acyl-chain remodeling"/>
    <property type="evidence" value="ECO:0007669"/>
    <property type="project" value="TreeGrafter"/>
</dbReference>
<organism evidence="2 3">
    <name type="scientific">[Candida] arabinofermentans NRRL YB-2248</name>
    <dbReference type="NCBI Taxonomy" id="983967"/>
    <lineage>
        <taxon>Eukaryota</taxon>
        <taxon>Fungi</taxon>
        <taxon>Dikarya</taxon>
        <taxon>Ascomycota</taxon>
        <taxon>Saccharomycotina</taxon>
        <taxon>Pichiomycetes</taxon>
        <taxon>Pichiales</taxon>
        <taxon>Pichiaceae</taxon>
        <taxon>Ogataea</taxon>
        <taxon>Ogataea/Candida clade</taxon>
    </lineage>
</organism>
<dbReference type="EMBL" id="KV453851">
    <property type="protein sequence ID" value="ODV85791.1"/>
    <property type="molecule type" value="Genomic_DNA"/>
</dbReference>
<dbReference type="Proteomes" id="UP000094801">
    <property type="component" value="Unassembled WGS sequence"/>
</dbReference>
<dbReference type="GO" id="GO:0005743">
    <property type="term" value="C:mitochondrial inner membrane"/>
    <property type="evidence" value="ECO:0007669"/>
    <property type="project" value="TreeGrafter"/>
</dbReference>
<proteinExistence type="predicted"/>
<protein>
    <recommendedName>
        <fullName evidence="1">AB hydrolase-1 domain-containing protein</fullName>
    </recommendedName>
</protein>
<dbReference type="OrthoDB" id="7457040at2759"/>
<evidence type="ECO:0000259" key="1">
    <source>
        <dbReference type="Pfam" id="PF00561"/>
    </source>
</evidence>
<dbReference type="SUPFAM" id="SSF53474">
    <property type="entry name" value="alpha/beta-Hydrolases"/>
    <property type="match status" value="1"/>
</dbReference>
<dbReference type="GO" id="GO:0004623">
    <property type="term" value="F:phospholipase A2 activity"/>
    <property type="evidence" value="ECO:0007669"/>
    <property type="project" value="TreeGrafter"/>
</dbReference>
<dbReference type="AlphaFoldDB" id="A0A1E4T238"/>
<reference evidence="3" key="1">
    <citation type="submission" date="2016-04" db="EMBL/GenBank/DDBJ databases">
        <title>Comparative genomics of biotechnologically important yeasts.</title>
        <authorList>
            <consortium name="DOE Joint Genome Institute"/>
            <person name="Riley R."/>
            <person name="Haridas S."/>
            <person name="Wolfe K.H."/>
            <person name="Lopes M.R."/>
            <person name="Hittinger C.T."/>
            <person name="Goker M."/>
            <person name="Salamov A."/>
            <person name="Wisecaver J."/>
            <person name="Long T.M."/>
            <person name="Aerts A.L."/>
            <person name="Barry K."/>
            <person name="Choi C."/>
            <person name="Clum A."/>
            <person name="Coughlan A.Y."/>
            <person name="Deshpande S."/>
            <person name="Douglass A.P."/>
            <person name="Hanson S.J."/>
            <person name="Klenk H.-P."/>
            <person name="Labutti K."/>
            <person name="Lapidus A."/>
            <person name="Lindquist E."/>
            <person name="Lipzen A."/>
            <person name="Meier-Kolthoff J.P."/>
            <person name="Ohm R.A."/>
            <person name="Otillar R.P."/>
            <person name="Pangilinan J."/>
            <person name="Peng Y."/>
            <person name="Rokas A."/>
            <person name="Rosa C.A."/>
            <person name="Scheuner C."/>
            <person name="Sibirny A.A."/>
            <person name="Slot J.C."/>
            <person name="Stielow J.B."/>
            <person name="Sun H."/>
            <person name="Kurtzman C.P."/>
            <person name="Blackwell M."/>
            <person name="Grigoriev I.V."/>
            <person name="Jeffries T.W."/>
        </authorList>
    </citation>
    <scope>NUCLEOTIDE SEQUENCE [LARGE SCALE GENOMIC DNA]</scope>
    <source>
        <strain evidence="3">NRRL YB-2248</strain>
    </source>
</reference>
<dbReference type="Gene3D" id="3.40.50.1820">
    <property type="entry name" value="alpha/beta hydrolase"/>
    <property type="match status" value="1"/>
</dbReference>
<keyword evidence="3" id="KW-1185">Reference proteome</keyword>